<dbReference type="CDD" id="cd06849">
    <property type="entry name" value="lipoyl_domain"/>
    <property type="match status" value="1"/>
</dbReference>
<dbReference type="SUPFAM" id="SSF52777">
    <property type="entry name" value="CoA-dependent acyltransferases"/>
    <property type="match status" value="1"/>
</dbReference>
<evidence type="ECO:0000256" key="3">
    <source>
        <dbReference type="ARBA" id="ARBA00007317"/>
    </source>
</evidence>
<evidence type="ECO:0000256" key="9">
    <source>
        <dbReference type="RuleBase" id="RU003423"/>
    </source>
</evidence>
<dbReference type="PANTHER" id="PTHR43178">
    <property type="entry name" value="DIHYDROLIPOAMIDE ACETYLTRANSFERASE COMPONENT OF PYRUVATE DEHYDROGENASE COMPLEX"/>
    <property type="match status" value="1"/>
</dbReference>
<dbReference type="VEuPathDB" id="FungiDB:YALI0_D23815g"/>
<evidence type="ECO:0000256" key="1">
    <source>
        <dbReference type="ARBA" id="ARBA00001938"/>
    </source>
</evidence>
<keyword evidence="5 9" id="KW-0450">Lipoyl</keyword>
<sequence length="466" mass="49527">MLNQMAFRTARVGGGLRTSFLQRRALHACHIARAVIPFKLADIGEGIKECEVIQWFVEPGARINEFDQICEVQSDKASVEITSRYTGVIKKLHYDAGDMALVGKPLVDIDTGEGGEGASEVAAESSDAAPSTAAATPATPLTASASVASSTATTVSSDPSKAYQKALATPAVRRLTRELGIDIASIKGSGKGGRVMKEDVLSYQKGGSAVSDSATGSVTAATTTSTAGSRLVPLTPTQMGMFKTMTNSLSIPHFLYTDEVCLDKLMELRASVNSLLAKSPSNGVSKISYMPFFIKALSLALKDYPMVNAKVDLSGDKPAVLMRDYHNISIAMDTPNGLLVPTIKNVQDKTIVEIAADLQRLQELGMAGKLSRDDLTGGTISISNIGNVGGTYLSPVIVSEQVAIVGLGKARKLPRYNSQGDIVPEQIINASWSGDHRVLDGMTMALMADKWKAYVVDPKAMLLQLR</sequence>
<dbReference type="KEGG" id="yli:2910886"/>
<evidence type="ECO:0000259" key="12">
    <source>
        <dbReference type="PROSITE" id="PS51826"/>
    </source>
</evidence>
<keyword evidence="6" id="KW-0809">Transit peptide</keyword>
<dbReference type="InterPro" id="IPR050743">
    <property type="entry name" value="2-oxoacid_DH_E2_comp"/>
</dbReference>
<organism evidence="13 14">
    <name type="scientific">Yarrowia lipolytica</name>
    <name type="common">Candida lipolytica</name>
    <dbReference type="NCBI Taxonomy" id="4952"/>
    <lineage>
        <taxon>Eukaryota</taxon>
        <taxon>Fungi</taxon>
        <taxon>Dikarya</taxon>
        <taxon>Ascomycota</taxon>
        <taxon>Saccharomycotina</taxon>
        <taxon>Dipodascomycetes</taxon>
        <taxon>Dipodascales</taxon>
        <taxon>Dipodascales incertae sedis</taxon>
        <taxon>Yarrowia</taxon>
    </lineage>
</organism>
<dbReference type="InterPro" id="IPR000089">
    <property type="entry name" value="Biotin_lipoyl"/>
</dbReference>
<keyword evidence="4 9" id="KW-0808">Transferase</keyword>
<evidence type="ECO:0000313" key="14">
    <source>
        <dbReference type="Proteomes" id="UP000182444"/>
    </source>
</evidence>
<dbReference type="SUPFAM" id="SSF51230">
    <property type="entry name" value="Single hybrid motif"/>
    <property type="match status" value="1"/>
</dbReference>
<dbReference type="PROSITE" id="PS51826">
    <property type="entry name" value="PSBD"/>
    <property type="match status" value="1"/>
</dbReference>
<dbReference type="GO" id="GO:0005759">
    <property type="term" value="C:mitochondrial matrix"/>
    <property type="evidence" value="ECO:0007669"/>
    <property type="project" value="UniProtKB-SubCell"/>
</dbReference>
<evidence type="ECO:0000256" key="4">
    <source>
        <dbReference type="ARBA" id="ARBA00022679"/>
    </source>
</evidence>
<dbReference type="InterPro" id="IPR001078">
    <property type="entry name" value="2-oxoacid_DH_actylTfrase"/>
</dbReference>
<keyword evidence="8 9" id="KW-0012">Acyltransferase</keyword>
<feature type="region of interest" description="Disordered" evidence="10">
    <location>
        <begin position="113"/>
        <end position="137"/>
    </location>
</feature>
<dbReference type="GO" id="GO:0031405">
    <property type="term" value="F:lipoic acid binding"/>
    <property type="evidence" value="ECO:0007669"/>
    <property type="project" value="TreeGrafter"/>
</dbReference>
<evidence type="ECO:0000256" key="6">
    <source>
        <dbReference type="ARBA" id="ARBA00022946"/>
    </source>
</evidence>
<evidence type="ECO:0000256" key="10">
    <source>
        <dbReference type="SAM" id="MobiDB-lite"/>
    </source>
</evidence>
<keyword evidence="7" id="KW-0496">Mitochondrion</keyword>
<evidence type="ECO:0000256" key="2">
    <source>
        <dbReference type="ARBA" id="ARBA00004305"/>
    </source>
</evidence>
<dbReference type="SUPFAM" id="SSF47005">
    <property type="entry name" value="Peripheral subunit-binding domain of 2-oxo acid dehydrogenase complex"/>
    <property type="match status" value="1"/>
</dbReference>
<dbReference type="InterPro" id="IPR023213">
    <property type="entry name" value="CAT-like_dom_sf"/>
</dbReference>
<dbReference type="GO" id="GO:0045333">
    <property type="term" value="P:cellular respiration"/>
    <property type="evidence" value="ECO:0007669"/>
    <property type="project" value="UniProtKB-ARBA"/>
</dbReference>
<proteinExistence type="inferred from homology"/>
<gene>
    <name evidence="13" type="ORF">YALI1_D30866g</name>
</gene>
<dbReference type="PROSITE" id="PS00189">
    <property type="entry name" value="LIPOYL"/>
    <property type="match status" value="1"/>
</dbReference>
<dbReference type="EMBL" id="CP017556">
    <property type="protein sequence ID" value="AOW04544.1"/>
    <property type="molecule type" value="Genomic_DNA"/>
</dbReference>
<evidence type="ECO:0000256" key="8">
    <source>
        <dbReference type="ARBA" id="ARBA00023315"/>
    </source>
</evidence>
<feature type="domain" description="Lipoyl-binding" evidence="11">
    <location>
        <begin position="31"/>
        <end position="110"/>
    </location>
</feature>
<dbReference type="Gene3D" id="3.30.559.10">
    <property type="entry name" value="Chloramphenicol acetyltransferase-like domain"/>
    <property type="match status" value="1"/>
</dbReference>
<comment type="cofactor">
    <cofactor evidence="1 9">
        <name>(R)-lipoate</name>
        <dbReference type="ChEBI" id="CHEBI:83088"/>
    </cofactor>
</comment>
<dbReference type="FunFam" id="4.10.320.10:FF:000015">
    <property type="entry name" value="Dihydrolipoamide acetyltransferase component of pyruvate dehydrogenase complex"/>
    <property type="match status" value="1"/>
</dbReference>
<dbReference type="InterPro" id="IPR036625">
    <property type="entry name" value="E3-bd_dom_sf"/>
</dbReference>
<comment type="similarity">
    <text evidence="3 9">Belongs to the 2-oxoacid dehydrogenase family.</text>
</comment>
<dbReference type="FunFam" id="2.40.50.100:FF:000013">
    <property type="entry name" value="Dihydrolipoamide acetyltransferase component of pyruvate dehydrogenase complex"/>
    <property type="match status" value="1"/>
</dbReference>
<dbReference type="PANTHER" id="PTHR43178:SF5">
    <property type="entry name" value="LIPOAMIDE ACYLTRANSFERASE COMPONENT OF BRANCHED-CHAIN ALPHA-KETO ACID DEHYDROGENASE COMPLEX, MITOCHONDRIAL"/>
    <property type="match status" value="1"/>
</dbReference>
<dbReference type="VEuPathDB" id="FungiDB:YALI1_D30866g"/>
<dbReference type="InterPro" id="IPR004167">
    <property type="entry name" value="PSBD"/>
</dbReference>
<dbReference type="Gene3D" id="4.10.320.10">
    <property type="entry name" value="E3-binding domain"/>
    <property type="match status" value="1"/>
</dbReference>
<dbReference type="Pfam" id="PF02817">
    <property type="entry name" value="E3_binding"/>
    <property type="match status" value="1"/>
</dbReference>
<comment type="subcellular location">
    <subcellularLocation>
        <location evidence="2">Mitochondrion matrix</location>
    </subcellularLocation>
</comment>
<dbReference type="EC" id="2.3.1.-" evidence="9"/>
<evidence type="ECO:0000259" key="11">
    <source>
        <dbReference type="PROSITE" id="PS50968"/>
    </source>
</evidence>
<name>A0A1D8NFY5_YARLL</name>
<reference evidence="13 14" key="1">
    <citation type="journal article" date="2016" name="PLoS ONE">
        <title>Sequence Assembly of Yarrowia lipolytica Strain W29/CLIB89 Shows Transposable Element Diversity.</title>
        <authorList>
            <person name="Magnan C."/>
            <person name="Yu J."/>
            <person name="Chang I."/>
            <person name="Jahn E."/>
            <person name="Kanomata Y."/>
            <person name="Wu J."/>
            <person name="Zeller M."/>
            <person name="Oakes M."/>
            <person name="Baldi P."/>
            <person name="Sandmeyer S."/>
        </authorList>
    </citation>
    <scope>NUCLEOTIDE SEQUENCE [LARGE SCALE GENOMIC DNA]</scope>
    <source>
        <strain evidence="14">CLIB89(W29)</strain>
    </source>
</reference>
<evidence type="ECO:0000256" key="7">
    <source>
        <dbReference type="ARBA" id="ARBA00023128"/>
    </source>
</evidence>
<dbReference type="AlphaFoldDB" id="A0A1D8NFY5"/>
<evidence type="ECO:0000313" key="13">
    <source>
        <dbReference type="EMBL" id="AOW04544.1"/>
    </source>
</evidence>
<dbReference type="PROSITE" id="PS50968">
    <property type="entry name" value="BIOTINYL_LIPOYL"/>
    <property type="match status" value="1"/>
</dbReference>
<dbReference type="Proteomes" id="UP000182444">
    <property type="component" value="Chromosome 1D"/>
</dbReference>
<feature type="domain" description="Peripheral subunit-binding (PSBD)" evidence="12">
    <location>
        <begin position="167"/>
        <end position="204"/>
    </location>
</feature>
<protein>
    <recommendedName>
        <fullName evidence="9">Dihydrolipoamide acetyltransferase component of pyruvate dehydrogenase complex</fullName>
        <ecNumber evidence="9">2.3.1.-</ecNumber>
    </recommendedName>
</protein>
<dbReference type="Pfam" id="PF00364">
    <property type="entry name" value="Biotin_lipoyl"/>
    <property type="match status" value="1"/>
</dbReference>
<feature type="compositionally biased region" description="Low complexity" evidence="10">
    <location>
        <begin position="118"/>
        <end position="137"/>
    </location>
</feature>
<evidence type="ECO:0000256" key="5">
    <source>
        <dbReference type="ARBA" id="ARBA00022823"/>
    </source>
</evidence>
<dbReference type="OMA" id="MPFCIKA"/>
<dbReference type="Gene3D" id="2.40.50.100">
    <property type="match status" value="1"/>
</dbReference>
<dbReference type="InterPro" id="IPR011053">
    <property type="entry name" value="Single_hybrid_motif"/>
</dbReference>
<dbReference type="GeneID" id="2910886"/>
<dbReference type="RefSeq" id="XP_503206.3">
    <property type="nucleotide sequence ID" value="XM_503206.3"/>
</dbReference>
<dbReference type="Pfam" id="PF00198">
    <property type="entry name" value="2-oxoacid_dh"/>
    <property type="match status" value="1"/>
</dbReference>
<dbReference type="eggNOG" id="KOG0558">
    <property type="taxonomic scope" value="Eukaryota"/>
</dbReference>
<dbReference type="GO" id="GO:0016407">
    <property type="term" value="F:acetyltransferase activity"/>
    <property type="evidence" value="ECO:0007669"/>
    <property type="project" value="TreeGrafter"/>
</dbReference>
<dbReference type="FunFam" id="3.30.559.10:FF:000007">
    <property type="entry name" value="Dihydrolipoamide acetyltransferase component of pyruvate dehydrogenase complex"/>
    <property type="match status" value="1"/>
</dbReference>
<dbReference type="InterPro" id="IPR003016">
    <property type="entry name" value="2-oxoA_DH_lipoyl-BS"/>
</dbReference>
<accession>A0A1D8NFY5</accession>